<dbReference type="Proteomes" id="UP000765509">
    <property type="component" value="Unassembled WGS sequence"/>
</dbReference>
<dbReference type="OrthoDB" id="2507456at2759"/>
<evidence type="ECO:0000313" key="2">
    <source>
        <dbReference type="Proteomes" id="UP000765509"/>
    </source>
</evidence>
<protein>
    <submittedName>
        <fullName evidence="1">Uncharacterized protein</fullName>
    </submittedName>
</protein>
<keyword evidence="2" id="KW-1185">Reference proteome</keyword>
<evidence type="ECO:0000313" key="1">
    <source>
        <dbReference type="EMBL" id="MBW0491315.1"/>
    </source>
</evidence>
<dbReference type="AlphaFoldDB" id="A0A9Q3CY98"/>
<gene>
    <name evidence="1" type="ORF">O181_031030</name>
</gene>
<proteinExistence type="predicted"/>
<organism evidence="1 2">
    <name type="scientific">Austropuccinia psidii MF-1</name>
    <dbReference type="NCBI Taxonomy" id="1389203"/>
    <lineage>
        <taxon>Eukaryota</taxon>
        <taxon>Fungi</taxon>
        <taxon>Dikarya</taxon>
        <taxon>Basidiomycota</taxon>
        <taxon>Pucciniomycotina</taxon>
        <taxon>Pucciniomycetes</taxon>
        <taxon>Pucciniales</taxon>
        <taxon>Sphaerophragmiaceae</taxon>
        <taxon>Austropuccinia</taxon>
    </lineage>
</organism>
<sequence length="140" mass="16376">MKEQSTLGNLALQMEQSIIGYPNTISSLVKTHPSKKLEKVTRFGRWVRFPTRNLILQSGDWDVKTSQTWNRFFLNQNQKTIFSKAYRQPINIQEIDESNNNQIGSIEPDFEDQQRYRSLVEKQLLGLLDKGFQEPDSKKL</sequence>
<accession>A0A9Q3CY98</accession>
<name>A0A9Q3CY98_9BASI</name>
<dbReference type="EMBL" id="AVOT02011019">
    <property type="protein sequence ID" value="MBW0491315.1"/>
    <property type="molecule type" value="Genomic_DNA"/>
</dbReference>
<comment type="caution">
    <text evidence="1">The sequence shown here is derived from an EMBL/GenBank/DDBJ whole genome shotgun (WGS) entry which is preliminary data.</text>
</comment>
<reference evidence="1" key="1">
    <citation type="submission" date="2021-03" db="EMBL/GenBank/DDBJ databases">
        <title>Draft genome sequence of rust myrtle Austropuccinia psidii MF-1, a brazilian biotype.</title>
        <authorList>
            <person name="Quecine M.C."/>
            <person name="Pachon D.M.R."/>
            <person name="Bonatelli M.L."/>
            <person name="Correr F.H."/>
            <person name="Franceschini L.M."/>
            <person name="Leite T.F."/>
            <person name="Margarido G.R.A."/>
            <person name="Almeida C.A."/>
            <person name="Ferrarezi J.A."/>
            <person name="Labate C.A."/>
        </authorList>
    </citation>
    <scope>NUCLEOTIDE SEQUENCE</scope>
    <source>
        <strain evidence="1">MF-1</strain>
    </source>
</reference>